<evidence type="ECO:0000313" key="6">
    <source>
        <dbReference type="EMBL" id="CAF0745425.1"/>
    </source>
</evidence>
<dbReference type="InterPro" id="IPR050952">
    <property type="entry name" value="TRIM-NHL_E3_ligases"/>
</dbReference>
<dbReference type="SUPFAM" id="SSF101898">
    <property type="entry name" value="NHL repeat"/>
    <property type="match status" value="1"/>
</dbReference>
<dbReference type="PANTHER" id="PTHR24104">
    <property type="entry name" value="E3 UBIQUITIN-PROTEIN LIGASE NHLRC1-RELATED"/>
    <property type="match status" value="1"/>
</dbReference>
<name>A0A813NV01_ADIRI</name>
<dbReference type="InterPro" id="IPR011042">
    <property type="entry name" value="6-blade_b-propeller_TolB-like"/>
</dbReference>
<feature type="domain" description="Apple" evidence="5">
    <location>
        <begin position="317"/>
        <end position="385"/>
    </location>
</feature>
<dbReference type="InterPro" id="IPR000177">
    <property type="entry name" value="Apple"/>
</dbReference>
<dbReference type="Pfam" id="PF01436">
    <property type="entry name" value="NHL"/>
    <property type="match status" value="1"/>
</dbReference>
<accession>A0A813NV01</accession>
<dbReference type="GO" id="GO:0061630">
    <property type="term" value="F:ubiquitin protein ligase activity"/>
    <property type="evidence" value="ECO:0007669"/>
    <property type="project" value="TreeGrafter"/>
</dbReference>
<keyword evidence="8" id="KW-1185">Reference proteome</keyword>
<dbReference type="GO" id="GO:0008270">
    <property type="term" value="F:zinc ion binding"/>
    <property type="evidence" value="ECO:0007669"/>
    <property type="project" value="UniProtKB-KW"/>
</dbReference>
<dbReference type="Gene3D" id="2.120.10.30">
    <property type="entry name" value="TolB, C-terminal domain"/>
    <property type="match status" value="1"/>
</dbReference>
<dbReference type="Proteomes" id="UP000663828">
    <property type="component" value="Unassembled WGS sequence"/>
</dbReference>
<dbReference type="AlphaFoldDB" id="A0A813NV01"/>
<feature type="repeat" description="NHL" evidence="3">
    <location>
        <begin position="273"/>
        <end position="311"/>
    </location>
</feature>
<keyword evidence="2" id="KW-1015">Disulfide bond</keyword>
<evidence type="ECO:0000256" key="2">
    <source>
        <dbReference type="ARBA" id="ARBA00023157"/>
    </source>
</evidence>
<reference evidence="6" key="1">
    <citation type="submission" date="2021-02" db="EMBL/GenBank/DDBJ databases">
        <authorList>
            <person name="Nowell W R."/>
        </authorList>
    </citation>
    <scope>NUCLEOTIDE SEQUENCE</scope>
</reference>
<evidence type="ECO:0000313" key="7">
    <source>
        <dbReference type="EMBL" id="CAF1237965.1"/>
    </source>
</evidence>
<comment type="caution">
    <text evidence="6">The sequence shown here is derived from an EMBL/GenBank/DDBJ whole genome shotgun (WGS) entry which is preliminary data.</text>
</comment>
<gene>
    <name evidence="7" type="ORF">EDS130_LOCUS27297</name>
    <name evidence="6" type="ORF">XAT740_LOCUS132</name>
</gene>
<dbReference type="OrthoDB" id="654191at2759"/>
<proteinExistence type="predicted"/>
<dbReference type="CDD" id="cd01100">
    <property type="entry name" value="APPLE_Factor_XI_like"/>
    <property type="match status" value="1"/>
</dbReference>
<dbReference type="PROSITE" id="PS51125">
    <property type="entry name" value="NHL"/>
    <property type="match status" value="2"/>
</dbReference>
<feature type="signal peptide" evidence="4">
    <location>
        <begin position="1"/>
        <end position="17"/>
    </location>
</feature>
<dbReference type="PANTHER" id="PTHR24104:SF25">
    <property type="entry name" value="PROTEIN LIN-41"/>
    <property type="match status" value="1"/>
</dbReference>
<dbReference type="GO" id="GO:0000209">
    <property type="term" value="P:protein polyubiquitination"/>
    <property type="evidence" value="ECO:0007669"/>
    <property type="project" value="TreeGrafter"/>
</dbReference>
<feature type="repeat" description="NHL" evidence="3">
    <location>
        <begin position="173"/>
        <end position="213"/>
    </location>
</feature>
<dbReference type="GO" id="GO:0043161">
    <property type="term" value="P:proteasome-mediated ubiquitin-dependent protein catabolic process"/>
    <property type="evidence" value="ECO:0007669"/>
    <property type="project" value="TreeGrafter"/>
</dbReference>
<protein>
    <recommendedName>
        <fullName evidence="5">Apple domain-containing protein</fullName>
    </recommendedName>
</protein>
<keyword evidence="4" id="KW-0732">Signal</keyword>
<sequence>MLNLLIFLLFIIIGISGISYNRPRLPFGAFWNENGTTILNKTLIGSDPLDFFINQNNTIYIPNRSTGQILLFFQGNLIKNVSINVTNSSTIFVNNINAIYLDTFYSIYGGISQITSNLTIYPISRMNICSQCFDLFYNDQNEMIYCSLSERHQIIAKSLVNDWNPLSVVGGTGRPDSTPTTLRRPYGIFIDEANSDLYVADCGNNRVQKFSSGKLTAITKVGNNSINLTINLNCPTAIVLDFDAYLFIVDSDNSRIIGENQNGFHCLIGCNVSTGSASNQLNQPWSLNFDPYGNIFVNDRRNNRIQKFDLDSNTLNCSNMTILPGYDLPGYDLMSQPSMTFASCCTWCLSVVNCKAFTMETLGNRCFLKYAYGSPYSKADNSARY</sequence>
<dbReference type="InterPro" id="IPR003609">
    <property type="entry name" value="Pan_app"/>
</dbReference>
<keyword evidence="1" id="KW-0677">Repeat</keyword>
<dbReference type="Gene3D" id="3.50.4.10">
    <property type="entry name" value="Hepatocyte Growth Factor"/>
    <property type="match status" value="1"/>
</dbReference>
<dbReference type="PROSITE" id="PS50948">
    <property type="entry name" value="PAN"/>
    <property type="match status" value="1"/>
</dbReference>
<dbReference type="InterPro" id="IPR001258">
    <property type="entry name" value="NHL_repeat"/>
</dbReference>
<dbReference type="EMBL" id="CAJNOJ010000171">
    <property type="protein sequence ID" value="CAF1237965.1"/>
    <property type="molecule type" value="Genomic_DNA"/>
</dbReference>
<dbReference type="EMBL" id="CAJNOR010000003">
    <property type="protein sequence ID" value="CAF0745425.1"/>
    <property type="molecule type" value="Genomic_DNA"/>
</dbReference>
<evidence type="ECO:0000313" key="8">
    <source>
        <dbReference type="Proteomes" id="UP000663828"/>
    </source>
</evidence>
<evidence type="ECO:0000256" key="3">
    <source>
        <dbReference type="PROSITE-ProRule" id="PRU00504"/>
    </source>
</evidence>
<evidence type="ECO:0000259" key="5">
    <source>
        <dbReference type="PROSITE" id="PS50948"/>
    </source>
</evidence>
<evidence type="ECO:0000256" key="1">
    <source>
        <dbReference type="ARBA" id="ARBA00022737"/>
    </source>
</evidence>
<feature type="chain" id="PRO_5035596910" description="Apple domain-containing protein" evidence="4">
    <location>
        <begin position="18"/>
        <end position="385"/>
    </location>
</feature>
<evidence type="ECO:0000256" key="4">
    <source>
        <dbReference type="SAM" id="SignalP"/>
    </source>
</evidence>
<dbReference type="Proteomes" id="UP000663852">
    <property type="component" value="Unassembled WGS sequence"/>
</dbReference>
<organism evidence="6 8">
    <name type="scientific">Adineta ricciae</name>
    <name type="common">Rotifer</name>
    <dbReference type="NCBI Taxonomy" id="249248"/>
    <lineage>
        <taxon>Eukaryota</taxon>
        <taxon>Metazoa</taxon>
        <taxon>Spiralia</taxon>
        <taxon>Gnathifera</taxon>
        <taxon>Rotifera</taxon>
        <taxon>Eurotatoria</taxon>
        <taxon>Bdelloidea</taxon>
        <taxon>Adinetida</taxon>
        <taxon>Adinetidae</taxon>
        <taxon>Adineta</taxon>
    </lineage>
</organism>
<dbReference type="CDD" id="cd05819">
    <property type="entry name" value="NHL"/>
    <property type="match status" value="1"/>
</dbReference>
<dbReference type="GO" id="GO:0005576">
    <property type="term" value="C:extracellular region"/>
    <property type="evidence" value="ECO:0007669"/>
    <property type="project" value="InterPro"/>
</dbReference>